<name>A0A672H6F5_SALFA</name>
<reference evidence="2" key="3">
    <citation type="submission" date="2025-09" db="UniProtKB">
        <authorList>
            <consortium name="Ensembl"/>
        </authorList>
    </citation>
    <scope>IDENTIFICATION</scope>
</reference>
<feature type="region of interest" description="Disordered" evidence="1">
    <location>
        <begin position="374"/>
        <end position="525"/>
    </location>
</feature>
<dbReference type="AlphaFoldDB" id="A0A672H6F5"/>
<protein>
    <submittedName>
        <fullName evidence="2">Uncharacterized protein</fullName>
    </submittedName>
</protein>
<feature type="region of interest" description="Disordered" evidence="1">
    <location>
        <begin position="164"/>
        <end position="197"/>
    </location>
</feature>
<feature type="region of interest" description="Disordered" evidence="1">
    <location>
        <begin position="1"/>
        <end position="26"/>
    </location>
</feature>
<reference evidence="2" key="1">
    <citation type="submission" date="2019-06" db="EMBL/GenBank/DDBJ databases">
        <authorList>
            <consortium name="Wellcome Sanger Institute Data Sharing"/>
        </authorList>
    </citation>
    <scope>NUCLEOTIDE SEQUENCE [LARGE SCALE GENOMIC DNA]</scope>
</reference>
<dbReference type="Ensembl" id="ENSSFAT00005025624.1">
    <property type="protein sequence ID" value="ENSSFAP00005024642.1"/>
    <property type="gene ID" value="ENSSFAG00005012668.1"/>
</dbReference>
<feature type="compositionally biased region" description="Basic and acidic residues" evidence="1">
    <location>
        <begin position="450"/>
        <end position="460"/>
    </location>
</feature>
<feature type="compositionally biased region" description="Polar residues" evidence="1">
    <location>
        <begin position="491"/>
        <end position="507"/>
    </location>
</feature>
<dbReference type="GO" id="GO:0007099">
    <property type="term" value="P:centriole replication"/>
    <property type="evidence" value="ECO:0007669"/>
    <property type="project" value="InterPro"/>
</dbReference>
<evidence type="ECO:0000256" key="1">
    <source>
        <dbReference type="SAM" id="MobiDB-lite"/>
    </source>
</evidence>
<organism evidence="2 3">
    <name type="scientific">Salarias fasciatus</name>
    <name type="common">Jewelled blenny</name>
    <name type="synonym">Blennius fasciatus</name>
    <dbReference type="NCBI Taxonomy" id="181472"/>
    <lineage>
        <taxon>Eukaryota</taxon>
        <taxon>Metazoa</taxon>
        <taxon>Chordata</taxon>
        <taxon>Craniata</taxon>
        <taxon>Vertebrata</taxon>
        <taxon>Euteleostomi</taxon>
        <taxon>Actinopterygii</taxon>
        <taxon>Neopterygii</taxon>
        <taxon>Teleostei</taxon>
        <taxon>Neoteleostei</taxon>
        <taxon>Acanthomorphata</taxon>
        <taxon>Ovalentaria</taxon>
        <taxon>Blenniimorphae</taxon>
        <taxon>Blenniiformes</taxon>
        <taxon>Blennioidei</taxon>
        <taxon>Blenniidae</taxon>
        <taxon>Salariinae</taxon>
        <taxon>Salarias</taxon>
    </lineage>
</organism>
<dbReference type="OMA" id="CAHIAYS"/>
<evidence type="ECO:0000313" key="3">
    <source>
        <dbReference type="Proteomes" id="UP000472267"/>
    </source>
</evidence>
<dbReference type="GO" id="GO:0071539">
    <property type="term" value="P:protein localization to centrosome"/>
    <property type="evidence" value="ECO:0007669"/>
    <property type="project" value="TreeGrafter"/>
</dbReference>
<dbReference type="InterPro" id="IPR031447">
    <property type="entry name" value="MNR"/>
</dbReference>
<dbReference type="PANTHER" id="PTHR15732">
    <property type="entry name" value="PROTEIN MOONRAKER"/>
    <property type="match status" value="1"/>
</dbReference>
<dbReference type="Pfam" id="PF15718">
    <property type="entry name" value="MNR"/>
    <property type="match status" value="1"/>
</dbReference>
<sequence>MTPSSLQSAPSFFLGQQSQKKDWVRSRYDPAAGMSNTKLLFNEAIPASASNRASHVGPPAPIVIERLLPLSGEPENTGSTKSSFSFTALSEERLQAAVKLAKRDLRRRRLDRLARSSARDSEEAPLCETSGVELLQESAVTPEKIKSAASDRKGTVMRPCTKHHTIKKHPASANPRVGLSPPTRDPGPRPAGGGKEGALSHEIHRLQQELEVHINKVEALAKRAGEKLEEPLEAEEQAKLELHRKKQAAHSARIIYVLQQQVKEVQEEVEKIRSEKTSGSKKTEALNRLAAAHRRALGALRVFNQQLSEDSVSKAPPQSRELGQLVRQLCLCSAKLEVDRGSAVPEAALDILQKLETLDCALSKQELLERLQAQTCPPHRKSAPRSASPPAAPRGLSTPRLRGAGRAAHPRGRLGGRKAASQMVKRAPHPPGRRRDLLRAAVESLSQQRALREQPGERQKSSTCRAGPRSDTHKAGITKRVQTRDAGFQRPTVSSRLRVNQLPQKESSVPWKPTSPHSPPPPPRR</sequence>
<feature type="compositionally biased region" description="Pro residues" evidence="1">
    <location>
        <begin position="516"/>
        <end position="525"/>
    </location>
</feature>
<feature type="compositionally biased region" description="Polar residues" evidence="1">
    <location>
        <begin position="1"/>
        <end position="18"/>
    </location>
</feature>
<dbReference type="InParanoid" id="A0A672H6F5"/>
<proteinExistence type="predicted"/>
<keyword evidence="3" id="KW-1185">Reference proteome</keyword>
<evidence type="ECO:0000313" key="2">
    <source>
        <dbReference type="Ensembl" id="ENSSFAP00005024642.1"/>
    </source>
</evidence>
<reference evidence="2" key="2">
    <citation type="submission" date="2025-08" db="UniProtKB">
        <authorList>
            <consortium name="Ensembl"/>
        </authorList>
    </citation>
    <scope>IDENTIFICATION</scope>
</reference>
<dbReference type="Proteomes" id="UP000472267">
    <property type="component" value="Chromosome 14"/>
</dbReference>
<dbReference type="FunCoup" id="A0A672H6F5">
    <property type="interactions" value="824"/>
</dbReference>
<dbReference type="GO" id="GO:0034451">
    <property type="term" value="C:centriolar satellite"/>
    <property type="evidence" value="ECO:0007669"/>
    <property type="project" value="TreeGrafter"/>
</dbReference>
<accession>A0A672H6F5</accession>
<dbReference type="PANTHER" id="PTHR15732:SF4">
    <property type="entry name" value="PROTEIN MOONRAKER"/>
    <property type="match status" value="1"/>
</dbReference>